<dbReference type="AlphaFoldDB" id="A0A0S4JAJ4"/>
<evidence type="ECO:0000313" key="2">
    <source>
        <dbReference type="EMBL" id="CUG88394.1"/>
    </source>
</evidence>
<dbReference type="EMBL" id="CYKH01001636">
    <property type="protein sequence ID" value="CUG88394.1"/>
    <property type="molecule type" value="Genomic_DNA"/>
</dbReference>
<protein>
    <submittedName>
        <fullName evidence="2">Uncharacterized protein</fullName>
    </submittedName>
</protein>
<evidence type="ECO:0000256" key="1">
    <source>
        <dbReference type="SAM" id="MobiDB-lite"/>
    </source>
</evidence>
<sequence>MQRLRLSSLQLHHYLCQPLQTGRRRQSHQMVNTMPSSSRNGRGTATTSQRAETTASAATRQTNGEAMCVSLTGFIFPSAVASILRHEETQRSTLIGRSSPSAHHCFITDTELGLLDWQLRPGAAPVSGQFLRRDICDCCIVQRTPGNVPVVLYSLREVVVPLFVNEGFLSPSGGLLFNPQIHHAHIISGMQYTVPETVLALSMHVMHLQRCLRRQDGKTNYPRDQSEKTSPAQHRRLAVVNADELRRELVNGQIHKWILAGEMMKHGFRHNHHHHDEQSSPFTCSYQSIYHGISQLTHSSQLLV</sequence>
<accession>A0A0S4JAJ4</accession>
<keyword evidence="3" id="KW-1185">Reference proteome</keyword>
<organism evidence="2 3">
    <name type="scientific">Bodo saltans</name>
    <name type="common">Flagellated protozoan</name>
    <dbReference type="NCBI Taxonomy" id="75058"/>
    <lineage>
        <taxon>Eukaryota</taxon>
        <taxon>Discoba</taxon>
        <taxon>Euglenozoa</taxon>
        <taxon>Kinetoplastea</taxon>
        <taxon>Metakinetoplastina</taxon>
        <taxon>Eubodonida</taxon>
        <taxon>Bodonidae</taxon>
        <taxon>Bodo</taxon>
    </lineage>
</organism>
<feature type="region of interest" description="Disordered" evidence="1">
    <location>
        <begin position="20"/>
        <end position="59"/>
    </location>
</feature>
<reference evidence="3" key="1">
    <citation type="submission" date="2015-09" db="EMBL/GenBank/DDBJ databases">
        <authorList>
            <consortium name="Pathogen Informatics"/>
        </authorList>
    </citation>
    <scope>NUCLEOTIDE SEQUENCE [LARGE SCALE GENOMIC DNA]</scope>
    <source>
        <strain evidence="3">Lake Konstanz</strain>
    </source>
</reference>
<feature type="compositionally biased region" description="Polar residues" evidence="1">
    <location>
        <begin position="28"/>
        <end position="59"/>
    </location>
</feature>
<dbReference type="VEuPathDB" id="TriTrypDB:BSAL_15200"/>
<dbReference type="Proteomes" id="UP000051952">
    <property type="component" value="Unassembled WGS sequence"/>
</dbReference>
<evidence type="ECO:0000313" key="3">
    <source>
        <dbReference type="Proteomes" id="UP000051952"/>
    </source>
</evidence>
<proteinExistence type="predicted"/>
<gene>
    <name evidence="2" type="ORF">BSAL_15200</name>
</gene>
<name>A0A0S4JAJ4_BODSA</name>